<feature type="domain" description="RdRp catalytic" evidence="4">
    <location>
        <begin position="245"/>
        <end position="377"/>
    </location>
</feature>
<name>A0A8F5AGL2_9VIRU</name>
<organism evidence="5">
    <name type="scientific">Rhizoctonia solani dsRNA virus 19</name>
    <dbReference type="NCBI Taxonomy" id="2838384"/>
    <lineage>
        <taxon>Viruses</taxon>
        <taxon>Riboviria</taxon>
        <taxon>dsRNA viruses</taxon>
    </lineage>
</organism>
<gene>
    <name evidence="5" type="primary">RdRp</name>
</gene>
<dbReference type="InterPro" id="IPR007094">
    <property type="entry name" value="RNA-dir_pol_PSvirus"/>
</dbReference>
<keyword evidence="2" id="KW-0548">Nucleotidyltransferase</keyword>
<proteinExistence type="predicted"/>
<dbReference type="InterPro" id="IPR043502">
    <property type="entry name" value="DNA/RNA_pol_sf"/>
</dbReference>
<dbReference type="PROSITE" id="PS50507">
    <property type="entry name" value="RDRP_SSRNA_POS"/>
    <property type="match status" value="1"/>
</dbReference>
<evidence type="ECO:0000256" key="2">
    <source>
        <dbReference type="ARBA" id="ARBA00022695"/>
    </source>
</evidence>
<sequence>MRLGKHDFPLTHSRSLRYVARCQTRSIKGQKYHDPYSEEGLRNSVPGIDPLLDEVKKSWHRPEPDADSLLRNILRYGDELPARCTDGDYFMILRQALEELKPDQLIIPLTNGHALKHKDFPRSTSPGYPWSFNFKTKGQVIDDPLAPNYIHRAWDSIGRGVPWQLNPAEAFHRTVASEQTKNKVRLTWGYPIDVVAEEARWFLPLFATLKKDANRKDFFYGLGLETALGGQTHIRGHFDRAPPGSKVLNGDLSEFDQHVTDWIIRDVFAILKTWFDFTKVVDSEGIVWNVNPAQSERRWNAMVSYFIKTKIRLPQGAVIQKFQGVPSGSMWTNLMDTIVNCVQMRTICRRMGLPIYKDYYYGDDSSIIIIPTPGEGNPIDLDEFSAQLKKTFGGILSVAKTGIYDQPDGIHWLGYWSRPGNAVARDIFFLIASNFFPEREVIDAVDASTRLLGQAYSTMSAEDSIPFLRAITWLSIKYKFTISDVHNRIRELGPKRFKYLSTLGIDFADFRIPKVVPDRYCRFGARCDAVTPQYQQTPTVQHGNRVDDWEKRRFRPFRPPNFSLAPSSDVHLPPELLTTSYLRQYTYSEAPF</sequence>
<dbReference type="GO" id="GO:0039694">
    <property type="term" value="P:viral RNA genome replication"/>
    <property type="evidence" value="ECO:0007669"/>
    <property type="project" value="InterPro"/>
</dbReference>
<keyword evidence="3" id="KW-0693">Viral RNA replication</keyword>
<dbReference type="GO" id="GO:0003968">
    <property type="term" value="F:RNA-directed RNA polymerase activity"/>
    <property type="evidence" value="ECO:0007669"/>
    <property type="project" value="UniProtKB-KW"/>
</dbReference>
<dbReference type="GO" id="GO:0003723">
    <property type="term" value="F:RNA binding"/>
    <property type="evidence" value="ECO:0007669"/>
    <property type="project" value="InterPro"/>
</dbReference>
<evidence type="ECO:0000256" key="1">
    <source>
        <dbReference type="ARBA" id="ARBA00022679"/>
    </source>
</evidence>
<dbReference type="Pfam" id="PF00680">
    <property type="entry name" value="RdRP_1"/>
    <property type="match status" value="1"/>
</dbReference>
<dbReference type="InterPro" id="IPR001205">
    <property type="entry name" value="RNA-dir_pol_C"/>
</dbReference>
<evidence type="ECO:0000256" key="3">
    <source>
        <dbReference type="ARBA" id="ARBA00022953"/>
    </source>
</evidence>
<protein>
    <submittedName>
        <fullName evidence="5">RNA-dependent RNA polymerase</fullName>
    </submittedName>
</protein>
<keyword evidence="5" id="KW-0696">RNA-directed RNA polymerase</keyword>
<dbReference type="GO" id="GO:0006351">
    <property type="term" value="P:DNA-templated transcription"/>
    <property type="evidence" value="ECO:0007669"/>
    <property type="project" value="InterPro"/>
</dbReference>
<accession>A0A8F5AGL2</accession>
<dbReference type="EMBL" id="MW596341">
    <property type="protein sequence ID" value="QXI69645.1"/>
    <property type="molecule type" value="Genomic_RNA"/>
</dbReference>
<dbReference type="SUPFAM" id="SSF56672">
    <property type="entry name" value="DNA/RNA polymerases"/>
    <property type="match status" value="1"/>
</dbReference>
<evidence type="ECO:0000259" key="4">
    <source>
        <dbReference type="PROSITE" id="PS50507"/>
    </source>
</evidence>
<keyword evidence="1" id="KW-0808">Transferase</keyword>
<reference evidence="5" key="1">
    <citation type="submission" date="2021-02" db="EMBL/GenBank/DDBJ databases">
        <authorList>
            <person name="Urzo M.L.R."/>
            <person name="Cope A.E."/>
            <person name="Guinto T.D."/>
            <person name="Kondo H."/>
            <person name="Suzuki N."/>
        </authorList>
    </citation>
    <scope>NUCLEOTIDE SEQUENCE</scope>
    <source>
        <strain evidence="5">2172_NGS2_RS</strain>
    </source>
</reference>
<evidence type="ECO:0000313" key="5">
    <source>
        <dbReference type="EMBL" id="QXI69645.1"/>
    </source>
</evidence>